<dbReference type="EMBL" id="JAULJE010000006">
    <property type="protein sequence ID" value="KAK1342148.1"/>
    <property type="molecule type" value="Genomic_DNA"/>
</dbReference>
<feature type="compositionally biased region" description="Basic and acidic residues" evidence="1">
    <location>
        <begin position="41"/>
        <end position="51"/>
    </location>
</feature>
<feature type="region of interest" description="Disordered" evidence="1">
    <location>
        <begin position="36"/>
        <end position="142"/>
    </location>
</feature>
<comment type="caution">
    <text evidence="2">The sequence shown here is derived from an EMBL/GenBank/DDBJ whole genome shotgun (WGS) entry which is preliminary data.</text>
</comment>
<sequence>MREFMHRAFTKLFALFGPRICAKCISLLLIPLSRGPGRQARSAEREADHRASGTRAQPLIASPQWRGSGFWSAEGSQRRCRTWPWLLQGRPRPPGAGSRGARTNLRPAPPRRSHNGARSRRAAQAAAGPQPGPWENGEAGPG</sequence>
<keyword evidence="3" id="KW-1185">Reference proteome</keyword>
<feature type="compositionally biased region" description="Basic residues" evidence="1">
    <location>
        <begin position="109"/>
        <end position="121"/>
    </location>
</feature>
<reference evidence="2" key="1">
    <citation type="submission" date="2023-06" db="EMBL/GenBank/DDBJ databases">
        <title>Reference genome for the Northern bat (Eptesicus nilssonii), a most northern bat species.</title>
        <authorList>
            <person name="Laine V.N."/>
            <person name="Pulliainen A.T."/>
            <person name="Lilley T.M."/>
        </authorList>
    </citation>
    <scope>NUCLEOTIDE SEQUENCE</scope>
    <source>
        <strain evidence="2">BLF_Eptnil</strain>
        <tissue evidence="2">Kidney</tissue>
    </source>
</reference>
<name>A0AA40LSB4_CNENI</name>
<protein>
    <submittedName>
        <fullName evidence="2">Uncharacterized protein</fullName>
    </submittedName>
</protein>
<evidence type="ECO:0000313" key="2">
    <source>
        <dbReference type="EMBL" id="KAK1342148.1"/>
    </source>
</evidence>
<accession>A0AA40LSB4</accession>
<evidence type="ECO:0000256" key="1">
    <source>
        <dbReference type="SAM" id="MobiDB-lite"/>
    </source>
</evidence>
<dbReference type="Proteomes" id="UP001177744">
    <property type="component" value="Unassembled WGS sequence"/>
</dbReference>
<organism evidence="2 3">
    <name type="scientific">Cnephaeus nilssonii</name>
    <name type="common">Northern bat</name>
    <name type="synonym">Eptesicus nilssonii</name>
    <dbReference type="NCBI Taxonomy" id="3371016"/>
    <lineage>
        <taxon>Eukaryota</taxon>
        <taxon>Metazoa</taxon>
        <taxon>Chordata</taxon>
        <taxon>Craniata</taxon>
        <taxon>Vertebrata</taxon>
        <taxon>Euteleostomi</taxon>
        <taxon>Mammalia</taxon>
        <taxon>Eutheria</taxon>
        <taxon>Laurasiatheria</taxon>
        <taxon>Chiroptera</taxon>
        <taxon>Yangochiroptera</taxon>
        <taxon>Vespertilionidae</taxon>
        <taxon>Cnephaeus</taxon>
    </lineage>
</organism>
<evidence type="ECO:0000313" key="3">
    <source>
        <dbReference type="Proteomes" id="UP001177744"/>
    </source>
</evidence>
<dbReference type="AlphaFoldDB" id="A0AA40LSB4"/>
<gene>
    <name evidence="2" type="ORF">QTO34_016905</name>
</gene>
<proteinExistence type="predicted"/>